<dbReference type="Proteomes" id="UP001277972">
    <property type="component" value="Unassembled WGS sequence"/>
</dbReference>
<sequence>MTNIEIETLQITKTYDTETVVNNLSLNIPSGSIYGFLGPNGAGKTTTMRMLVGLIKPDDGIIRYRGKELQKHKKAILKNIGCFIDTPSYYPHLTGYENLKYIQKVINLPISEVDRVLDVVNLTFAKNKKVKEYSLGMRQRLGLAFSLLNDPDIIILDEPTNGLDPEGIHEIRNLLINLSKYEKKTIIVSSHNLAEIESMATHIGMINQGNMIYEGTLRDLYEKTSNEYTLIVNEPEKVKEILNSHSITYRENLNDIVMQTNPEAAAELNKIFANHGIKVFELTQSKKTLEDVFLSLTGKGSESV</sequence>
<protein>
    <submittedName>
        <fullName evidence="1">ABC transporter ATP-binding protein</fullName>
    </submittedName>
</protein>
<keyword evidence="1" id="KW-0547">Nucleotide-binding</keyword>
<keyword evidence="1" id="KW-0067">ATP-binding</keyword>
<evidence type="ECO:0000313" key="2">
    <source>
        <dbReference type="Proteomes" id="UP001277972"/>
    </source>
</evidence>
<comment type="caution">
    <text evidence="1">The sequence shown here is derived from an EMBL/GenBank/DDBJ whole genome shotgun (WGS) entry which is preliminary data.</text>
</comment>
<reference evidence="1" key="1">
    <citation type="submission" date="2023-11" db="EMBL/GenBank/DDBJ databases">
        <title>Gracilibacillus pellucida a moderately halophilic bacterium isolated from saline soil in Xinjiang province.</title>
        <authorList>
            <person name="Zhang Z."/>
            <person name="Tan F."/>
            <person name="Wang Y."/>
            <person name="Xia M."/>
        </authorList>
    </citation>
    <scope>NUCLEOTIDE SEQUENCE</scope>
    <source>
        <strain evidence="1">S3-1-1</strain>
    </source>
</reference>
<organism evidence="1 2">
    <name type="scientific">Gracilibacillus pellucidus</name>
    <dbReference type="NCBI Taxonomy" id="3095368"/>
    <lineage>
        <taxon>Bacteria</taxon>
        <taxon>Bacillati</taxon>
        <taxon>Bacillota</taxon>
        <taxon>Bacilli</taxon>
        <taxon>Bacillales</taxon>
        <taxon>Bacillaceae</taxon>
        <taxon>Gracilibacillus</taxon>
    </lineage>
</organism>
<proteinExistence type="predicted"/>
<keyword evidence="2" id="KW-1185">Reference proteome</keyword>
<gene>
    <name evidence="1" type="ORF">SH601_15160</name>
</gene>
<evidence type="ECO:0000313" key="1">
    <source>
        <dbReference type="EMBL" id="MDX8047307.1"/>
    </source>
</evidence>
<name>A0ACC6M957_9BACI</name>
<accession>A0ACC6M957</accession>
<dbReference type="EMBL" id="JAWZSR010000010">
    <property type="protein sequence ID" value="MDX8047307.1"/>
    <property type="molecule type" value="Genomic_DNA"/>
</dbReference>